<proteinExistence type="predicted"/>
<dbReference type="EMBL" id="WKJJ01000014">
    <property type="protein sequence ID" value="MRV74281.1"/>
    <property type="molecule type" value="Genomic_DNA"/>
</dbReference>
<evidence type="ECO:0000313" key="1">
    <source>
        <dbReference type="EMBL" id="MRV74281.1"/>
    </source>
</evidence>
<comment type="caution">
    <text evidence="1">The sequence shown here is derived from an EMBL/GenBank/DDBJ whole genome shotgun (WGS) entry which is preliminary data.</text>
</comment>
<dbReference type="AlphaFoldDB" id="A0A7X2LUD3"/>
<name>A0A7X2LUD3_9BURK</name>
<accession>A0A7X2LUD3</accession>
<sequence length="208" mass="23412">MIVVSILTALALEHAATSWHRKHQAHEAEDRIKAEIAYNLAELRKNIARNELEIKKFSELRELMRDAIEQGDDKTGQDKAAFTAELNRRHKEKTRGHFDLKVGTPVLRREAWEVAVASQAASWIDTAALQRYSSVYATQRDMTPFLNSTITTLSGPAVLGTMTQMSVKGTKTTREIFQFYADLCNTLQLLQGSMKDLESTITQNMGKA</sequence>
<evidence type="ECO:0000313" key="2">
    <source>
        <dbReference type="Proteomes" id="UP000446768"/>
    </source>
</evidence>
<reference evidence="1 2" key="1">
    <citation type="submission" date="2019-11" db="EMBL/GenBank/DDBJ databases">
        <title>Novel species isolated from a subtropical stream in China.</title>
        <authorList>
            <person name="Lu H."/>
        </authorList>
    </citation>
    <scope>NUCLEOTIDE SEQUENCE [LARGE SCALE GENOMIC DNA]</scope>
    <source>
        <strain evidence="1 2">FT92W</strain>
    </source>
</reference>
<dbReference type="Proteomes" id="UP000446768">
    <property type="component" value="Unassembled WGS sequence"/>
</dbReference>
<gene>
    <name evidence="1" type="ORF">GJ700_21475</name>
</gene>
<keyword evidence="2" id="KW-1185">Reference proteome</keyword>
<protein>
    <submittedName>
        <fullName evidence="1">Uncharacterized protein</fullName>
    </submittedName>
</protein>
<organism evidence="1 2">
    <name type="scientific">Pseudoduganella rivuli</name>
    <dbReference type="NCBI Taxonomy" id="2666085"/>
    <lineage>
        <taxon>Bacteria</taxon>
        <taxon>Pseudomonadati</taxon>
        <taxon>Pseudomonadota</taxon>
        <taxon>Betaproteobacteria</taxon>
        <taxon>Burkholderiales</taxon>
        <taxon>Oxalobacteraceae</taxon>
        <taxon>Telluria group</taxon>
        <taxon>Pseudoduganella</taxon>
    </lineage>
</organism>